<organism evidence="6 7">
    <name type="scientific">Pseudochelatococcus contaminans</name>
    <dbReference type="NCBI Taxonomy" id="1538103"/>
    <lineage>
        <taxon>Bacteria</taxon>
        <taxon>Pseudomonadati</taxon>
        <taxon>Pseudomonadota</taxon>
        <taxon>Alphaproteobacteria</taxon>
        <taxon>Hyphomicrobiales</taxon>
        <taxon>Chelatococcaceae</taxon>
        <taxon>Pseudochelatococcus</taxon>
    </lineage>
</organism>
<dbReference type="PANTHER" id="PTHR11596">
    <property type="entry name" value="ALKALINE PHOSPHATASE"/>
    <property type="match status" value="1"/>
</dbReference>
<name>A0A7W5Z260_9HYPH</name>
<dbReference type="Pfam" id="PF00245">
    <property type="entry name" value="Alk_phosphatase"/>
    <property type="match status" value="1"/>
</dbReference>
<dbReference type="PRINTS" id="PR00113">
    <property type="entry name" value="ALKPHPHTASE"/>
</dbReference>
<keyword evidence="1" id="KW-0597">Phosphoprotein</keyword>
<accession>A0A7W5Z260</accession>
<gene>
    <name evidence="6" type="ORF">FHS81_000405</name>
</gene>
<comment type="similarity">
    <text evidence="4">Belongs to the alkaline phosphatase family.</text>
</comment>
<evidence type="ECO:0000256" key="1">
    <source>
        <dbReference type="ARBA" id="ARBA00022553"/>
    </source>
</evidence>
<dbReference type="Gene3D" id="3.40.720.10">
    <property type="entry name" value="Alkaline Phosphatase, subunit A"/>
    <property type="match status" value="1"/>
</dbReference>
<feature type="binding site" evidence="3">
    <location>
        <position position="382"/>
    </location>
    <ligand>
        <name>Zn(2+)</name>
        <dbReference type="ChEBI" id="CHEBI:29105"/>
        <label>2</label>
    </ligand>
</feature>
<keyword evidence="3" id="KW-0479">Metal-binding</keyword>
<evidence type="ECO:0000313" key="6">
    <source>
        <dbReference type="EMBL" id="MBB3808351.1"/>
    </source>
</evidence>
<evidence type="ECO:0000256" key="5">
    <source>
        <dbReference type="SAM" id="SignalP"/>
    </source>
</evidence>
<dbReference type="GO" id="GO:0004035">
    <property type="term" value="F:alkaline phosphatase activity"/>
    <property type="evidence" value="ECO:0007669"/>
    <property type="project" value="UniProtKB-EC"/>
</dbReference>
<proteinExistence type="inferred from homology"/>
<sequence length="489" mass="53053">MTLLRKIAVGLCFASAMVSPAFAQAPKAKNVILLITDGAGIETWRAGSFFRHGALGHEAYDDFDVQIFSSTYPLNTSNEPTKTNEGSVTFDPAKLWDDAKVDTVFEGNLGSYPGFFAGYDYTRADFTDSAAAATALASGTKTYNNAINWSNDDTQLKHIGEYVVDSGRSLGVITSVEWTHATPAGFLGHNRSRNDYAALGKEVVDSGLATVVFGTGHPYFKGDGTRIENPTDKDFRFVGGKETWERLTGGQTDYAHIETKEDFEKLAAGEHDLGGKSKVIGTAQNIATLQFNRPGVTAGNLLDNTPSLPTMTKAALNVLEKNDKGFFLMVEGGAVDWAAHANNLPRLIEEQIDFNEAVETVVEWVEKNSSWDETLVIVTTDHGNGLLQGPDSNTVAYSPIINQGAGALPLVRWNTDNHTRELVPVYAHGAGADYFTKIAKKDDGLAIYNVPEESRVFIDNTDIFRGALDAFGIQEDAKNEEAKSENAKN</sequence>
<evidence type="ECO:0000256" key="2">
    <source>
        <dbReference type="PIRSR" id="PIRSR601952-1"/>
    </source>
</evidence>
<protein>
    <submittedName>
        <fullName evidence="6">Alkaline phosphatase</fullName>
        <ecNumber evidence="6">3.1.3.1</ecNumber>
    </submittedName>
</protein>
<dbReference type="CDD" id="cd16012">
    <property type="entry name" value="ALP"/>
    <property type="match status" value="1"/>
</dbReference>
<feature type="binding site" evidence="3">
    <location>
        <position position="180"/>
    </location>
    <ligand>
        <name>Mg(2+)</name>
        <dbReference type="ChEBI" id="CHEBI:18420"/>
    </ligand>
</feature>
<comment type="caution">
    <text evidence="6">The sequence shown here is derived from an EMBL/GenBank/DDBJ whole genome shotgun (WGS) entry which is preliminary data.</text>
</comment>
<evidence type="ECO:0000256" key="3">
    <source>
        <dbReference type="PIRSR" id="PIRSR601952-2"/>
    </source>
</evidence>
<dbReference type="SUPFAM" id="SSF53649">
    <property type="entry name" value="Alkaline phosphatase-like"/>
    <property type="match status" value="1"/>
</dbReference>
<dbReference type="Proteomes" id="UP000537592">
    <property type="component" value="Unassembled WGS sequence"/>
</dbReference>
<keyword evidence="7" id="KW-1185">Reference proteome</keyword>
<comment type="cofactor">
    <cofactor evidence="3">
        <name>Mg(2+)</name>
        <dbReference type="ChEBI" id="CHEBI:18420"/>
    </cofactor>
    <text evidence="3">Binds 1 Mg(2+) ion.</text>
</comment>
<feature type="binding site" evidence="3">
    <location>
        <position position="331"/>
    </location>
    <ligand>
        <name>Mg(2+)</name>
        <dbReference type="ChEBI" id="CHEBI:18420"/>
    </ligand>
</feature>
<keyword evidence="3" id="KW-0460">Magnesium</keyword>
<keyword evidence="6" id="KW-0378">Hydrolase</keyword>
<reference evidence="6 7" key="1">
    <citation type="submission" date="2020-08" db="EMBL/GenBank/DDBJ databases">
        <title>Genomic Encyclopedia of Type Strains, Phase IV (KMG-IV): sequencing the most valuable type-strain genomes for metagenomic binning, comparative biology and taxonomic classification.</title>
        <authorList>
            <person name="Goeker M."/>
        </authorList>
    </citation>
    <scope>NUCLEOTIDE SEQUENCE [LARGE SCALE GENOMIC DNA]</scope>
    <source>
        <strain evidence="6 7">DSM 28760</strain>
    </source>
</reference>
<dbReference type="EMBL" id="JACICC010000001">
    <property type="protein sequence ID" value="MBB3808351.1"/>
    <property type="molecule type" value="Genomic_DNA"/>
</dbReference>
<feature type="binding site" evidence="3">
    <location>
        <position position="336"/>
    </location>
    <ligand>
        <name>Zn(2+)</name>
        <dbReference type="ChEBI" id="CHEBI:29105"/>
        <label>2</label>
    </ligand>
</feature>
<comment type="cofactor">
    <cofactor evidence="3">
        <name>Zn(2+)</name>
        <dbReference type="ChEBI" id="CHEBI:29105"/>
    </cofactor>
    <text evidence="3">Binds 2 Zn(2+) ions.</text>
</comment>
<dbReference type="EC" id="3.1.3.1" evidence="6"/>
<feature type="binding site" evidence="3">
    <location>
        <position position="381"/>
    </location>
    <ligand>
        <name>Zn(2+)</name>
        <dbReference type="ChEBI" id="CHEBI:29105"/>
        <label>2</label>
    </ligand>
</feature>
<feature type="binding site" evidence="3">
    <location>
        <position position="340"/>
    </location>
    <ligand>
        <name>Zn(2+)</name>
        <dbReference type="ChEBI" id="CHEBI:29105"/>
        <label>2</label>
    </ligand>
</feature>
<keyword evidence="5" id="KW-0732">Signal</keyword>
<feature type="active site" description="Phosphoserine intermediate" evidence="2">
    <location>
        <position position="129"/>
    </location>
</feature>
<dbReference type="GO" id="GO:0046872">
    <property type="term" value="F:metal ion binding"/>
    <property type="evidence" value="ECO:0007669"/>
    <property type="project" value="UniProtKB-KW"/>
</dbReference>
<evidence type="ECO:0000256" key="4">
    <source>
        <dbReference type="RuleBase" id="RU003946"/>
    </source>
</evidence>
<dbReference type="InterPro" id="IPR001952">
    <property type="entry name" value="Alkaline_phosphatase"/>
</dbReference>
<feature type="signal peptide" evidence="5">
    <location>
        <begin position="1"/>
        <end position="23"/>
    </location>
</feature>
<dbReference type="PANTHER" id="PTHR11596:SF5">
    <property type="entry name" value="ALKALINE PHOSPHATASE"/>
    <property type="match status" value="1"/>
</dbReference>
<evidence type="ECO:0000313" key="7">
    <source>
        <dbReference type="Proteomes" id="UP000537592"/>
    </source>
</evidence>
<feature type="binding site" evidence="3">
    <location>
        <position position="182"/>
    </location>
    <ligand>
        <name>Mg(2+)</name>
        <dbReference type="ChEBI" id="CHEBI:18420"/>
    </ligand>
</feature>
<dbReference type="InterPro" id="IPR017850">
    <property type="entry name" value="Alkaline_phosphatase_core_sf"/>
</dbReference>
<keyword evidence="3" id="KW-0862">Zinc</keyword>
<dbReference type="SMART" id="SM00098">
    <property type="entry name" value="alkPPc"/>
    <property type="match status" value="1"/>
</dbReference>
<dbReference type="RefSeq" id="WP_183750352.1">
    <property type="nucleotide sequence ID" value="NZ_JACICC010000001.1"/>
</dbReference>
<dbReference type="AlphaFoldDB" id="A0A7W5Z260"/>
<feature type="chain" id="PRO_5031513673" evidence="5">
    <location>
        <begin position="24"/>
        <end position="489"/>
    </location>
</feature>